<accession>A0A072VAB1</accession>
<dbReference type="OrthoDB" id="416741at2759"/>
<protein>
    <submittedName>
        <fullName evidence="3">ATP-dependent DNA helicase RecG</fullName>
    </submittedName>
</protein>
<gene>
    <name evidence="4" type="primary">25489600</name>
    <name evidence="3" type="ordered locus">MTR_3g079915</name>
</gene>
<reference evidence="3 5" key="1">
    <citation type="journal article" date="2011" name="Nature">
        <title>The Medicago genome provides insight into the evolution of rhizobial symbioses.</title>
        <authorList>
            <person name="Young N.D."/>
            <person name="Debelle F."/>
            <person name="Oldroyd G.E."/>
            <person name="Geurts R."/>
            <person name="Cannon S.B."/>
            <person name="Udvardi M.K."/>
            <person name="Benedito V.A."/>
            <person name="Mayer K.F."/>
            <person name="Gouzy J."/>
            <person name="Schoof H."/>
            <person name="Van de Peer Y."/>
            <person name="Proost S."/>
            <person name="Cook D.R."/>
            <person name="Meyers B.C."/>
            <person name="Spannagl M."/>
            <person name="Cheung F."/>
            <person name="De Mita S."/>
            <person name="Krishnakumar V."/>
            <person name="Gundlach H."/>
            <person name="Zhou S."/>
            <person name="Mudge J."/>
            <person name="Bharti A.K."/>
            <person name="Murray J.D."/>
            <person name="Naoumkina M.A."/>
            <person name="Rosen B."/>
            <person name="Silverstein K.A."/>
            <person name="Tang H."/>
            <person name="Rombauts S."/>
            <person name="Zhao P.X."/>
            <person name="Zhou P."/>
            <person name="Barbe V."/>
            <person name="Bardou P."/>
            <person name="Bechner M."/>
            <person name="Bellec A."/>
            <person name="Berger A."/>
            <person name="Berges H."/>
            <person name="Bidwell S."/>
            <person name="Bisseling T."/>
            <person name="Choisne N."/>
            <person name="Couloux A."/>
            <person name="Denny R."/>
            <person name="Deshpande S."/>
            <person name="Dai X."/>
            <person name="Doyle J.J."/>
            <person name="Dudez A.M."/>
            <person name="Farmer A.D."/>
            <person name="Fouteau S."/>
            <person name="Franken C."/>
            <person name="Gibelin C."/>
            <person name="Gish J."/>
            <person name="Goldstein S."/>
            <person name="Gonzalez A.J."/>
            <person name="Green P.J."/>
            <person name="Hallab A."/>
            <person name="Hartog M."/>
            <person name="Hua A."/>
            <person name="Humphray S.J."/>
            <person name="Jeong D.H."/>
            <person name="Jing Y."/>
            <person name="Jocker A."/>
            <person name="Kenton S.M."/>
            <person name="Kim D.J."/>
            <person name="Klee K."/>
            <person name="Lai H."/>
            <person name="Lang C."/>
            <person name="Lin S."/>
            <person name="Macmil S.L."/>
            <person name="Magdelenat G."/>
            <person name="Matthews L."/>
            <person name="McCorrison J."/>
            <person name="Monaghan E.L."/>
            <person name="Mun J.H."/>
            <person name="Najar F.Z."/>
            <person name="Nicholson C."/>
            <person name="Noirot C."/>
            <person name="O'Bleness M."/>
            <person name="Paule C.R."/>
            <person name="Poulain J."/>
            <person name="Prion F."/>
            <person name="Qin B."/>
            <person name="Qu C."/>
            <person name="Retzel E.F."/>
            <person name="Riddle C."/>
            <person name="Sallet E."/>
            <person name="Samain S."/>
            <person name="Samson N."/>
            <person name="Sanders I."/>
            <person name="Saurat O."/>
            <person name="Scarpelli C."/>
            <person name="Schiex T."/>
            <person name="Segurens B."/>
            <person name="Severin A.J."/>
            <person name="Sherrier D.J."/>
            <person name="Shi R."/>
            <person name="Sims S."/>
            <person name="Singer S.R."/>
            <person name="Sinharoy S."/>
            <person name="Sterck L."/>
            <person name="Viollet A."/>
            <person name="Wang B.B."/>
            <person name="Wang K."/>
            <person name="Wang M."/>
            <person name="Wang X."/>
            <person name="Warfsmann J."/>
            <person name="Weissenbach J."/>
            <person name="White D.D."/>
            <person name="White J.D."/>
            <person name="Wiley G.B."/>
            <person name="Wincker P."/>
            <person name="Xing Y."/>
            <person name="Yang L."/>
            <person name="Yao Z."/>
            <person name="Ying F."/>
            <person name="Zhai J."/>
            <person name="Zhou L."/>
            <person name="Zuber A."/>
            <person name="Denarie J."/>
            <person name="Dixon R.A."/>
            <person name="May G.D."/>
            <person name="Schwartz D.C."/>
            <person name="Rogers J."/>
            <person name="Quetier F."/>
            <person name="Town C.D."/>
            <person name="Roe B.A."/>
        </authorList>
    </citation>
    <scope>NUCLEOTIDE SEQUENCE [LARGE SCALE GENOMIC DNA]</scope>
    <source>
        <strain evidence="3">A17</strain>
        <strain evidence="4 5">cv. Jemalong A17</strain>
    </source>
</reference>
<dbReference type="GO" id="GO:0016787">
    <property type="term" value="F:hydrolase activity"/>
    <property type="evidence" value="ECO:0007669"/>
    <property type="project" value="UniProtKB-KW"/>
</dbReference>
<keyword evidence="2 3" id="KW-0347">Helicase</keyword>
<dbReference type="HOGENOM" id="CLU_1542347_0_0_1"/>
<sequence length="174" mass="20030">MPAKGHYEIREFNIDVLEDGKDLSLCAKERPYCIYPSKGGLNPTFLRDIIARALHALPVIVDPIPKDIREEFGLLSLHDAYFGIHKPKDISEADLARKRLIFDEFFYLQLGQLFQMLEGLGTQVEKVGLLDKYRRPENNTVQRNGPVSPRRFWSSFPILLLPVNCKLFQKLFGI</sequence>
<keyword evidence="2 3" id="KW-0547">Nucleotide-binding</keyword>
<evidence type="ECO:0000313" key="4">
    <source>
        <dbReference type="EnsemblPlants" id="KEH35130"/>
    </source>
</evidence>
<proteinExistence type="predicted"/>
<dbReference type="AlphaFoldDB" id="A0A072VAB1"/>
<dbReference type="EnsemblPlants" id="KEH35130">
    <property type="protein sequence ID" value="KEH35130"/>
    <property type="gene ID" value="MTR_3g079915"/>
</dbReference>
<dbReference type="STRING" id="3880.A0A072VAB1"/>
<keyword evidence="2 3" id="KW-0067">ATP-binding</keyword>
<dbReference type="Proteomes" id="UP000002051">
    <property type="component" value="Chromosome 3"/>
</dbReference>
<dbReference type="GO" id="GO:0006281">
    <property type="term" value="P:DNA repair"/>
    <property type="evidence" value="ECO:0007669"/>
    <property type="project" value="InterPro"/>
</dbReference>
<reference evidence="4" key="3">
    <citation type="submission" date="2015-04" db="UniProtKB">
        <authorList>
            <consortium name="EnsemblPlants"/>
        </authorList>
    </citation>
    <scope>IDENTIFICATION</scope>
    <source>
        <strain evidence="4">cv. Jemalong A17</strain>
    </source>
</reference>
<evidence type="ECO:0000313" key="3">
    <source>
        <dbReference type="EMBL" id="KEH35130.1"/>
    </source>
</evidence>
<dbReference type="InterPro" id="IPR047112">
    <property type="entry name" value="RecG/Mfd"/>
</dbReference>
<evidence type="ECO:0000256" key="1">
    <source>
        <dbReference type="ARBA" id="ARBA00022801"/>
    </source>
</evidence>
<dbReference type="GO" id="GO:0004386">
    <property type="term" value="F:helicase activity"/>
    <property type="evidence" value="ECO:0007669"/>
    <property type="project" value="UniProtKB-KW"/>
</dbReference>
<evidence type="ECO:0000313" key="5">
    <source>
        <dbReference type="Proteomes" id="UP000002051"/>
    </source>
</evidence>
<keyword evidence="5" id="KW-1185">Reference proteome</keyword>
<name>A0A072VAB1_MEDTR</name>
<evidence type="ECO:0000256" key="2">
    <source>
        <dbReference type="ARBA" id="ARBA00022806"/>
    </source>
</evidence>
<dbReference type="EMBL" id="CM001219">
    <property type="protein sequence ID" value="KEH35130.1"/>
    <property type="molecule type" value="Genomic_DNA"/>
</dbReference>
<organism evidence="3 5">
    <name type="scientific">Medicago truncatula</name>
    <name type="common">Barrel medic</name>
    <name type="synonym">Medicago tribuloides</name>
    <dbReference type="NCBI Taxonomy" id="3880"/>
    <lineage>
        <taxon>Eukaryota</taxon>
        <taxon>Viridiplantae</taxon>
        <taxon>Streptophyta</taxon>
        <taxon>Embryophyta</taxon>
        <taxon>Tracheophyta</taxon>
        <taxon>Spermatophyta</taxon>
        <taxon>Magnoliopsida</taxon>
        <taxon>eudicotyledons</taxon>
        <taxon>Gunneridae</taxon>
        <taxon>Pentapetalae</taxon>
        <taxon>rosids</taxon>
        <taxon>fabids</taxon>
        <taxon>Fabales</taxon>
        <taxon>Fabaceae</taxon>
        <taxon>Papilionoideae</taxon>
        <taxon>50 kb inversion clade</taxon>
        <taxon>NPAAA clade</taxon>
        <taxon>Hologalegina</taxon>
        <taxon>IRL clade</taxon>
        <taxon>Trifolieae</taxon>
        <taxon>Medicago</taxon>
    </lineage>
</organism>
<keyword evidence="1" id="KW-0378">Hydrolase</keyword>
<dbReference type="PANTHER" id="PTHR47964">
    <property type="entry name" value="ATP-DEPENDENT DNA HELICASE HOMOLOG RECG, CHLOROPLASTIC"/>
    <property type="match status" value="1"/>
</dbReference>
<dbReference type="PANTHER" id="PTHR47964:SF1">
    <property type="entry name" value="ATP-DEPENDENT DNA HELICASE HOMOLOG RECG, CHLOROPLASTIC"/>
    <property type="match status" value="1"/>
</dbReference>
<reference evidence="3 5" key="2">
    <citation type="journal article" date="2014" name="BMC Genomics">
        <title>An improved genome release (version Mt4.0) for the model legume Medicago truncatula.</title>
        <authorList>
            <person name="Tang H."/>
            <person name="Krishnakumar V."/>
            <person name="Bidwell S."/>
            <person name="Rosen B."/>
            <person name="Chan A."/>
            <person name="Zhou S."/>
            <person name="Gentzbittel L."/>
            <person name="Childs K.L."/>
            <person name="Yandell M."/>
            <person name="Gundlach H."/>
            <person name="Mayer K.F."/>
            <person name="Schwartz D.C."/>
            <person name="Town C.D."/>
        </authorList>
    </citation>
    <scope>GENOME REANNOTATION</scope>
    <source>
        <strain evidence="3">A17</strain>
        <strain evidence="4 5">cv. Jemalong A17</strain>
    </source>
</reference>